<dbReference type="EMBL" id="CAFZ01000068">
    <property type="protein sequence ID" value="CCA69964.1"/>
    <property type="molecule type" value="Genomic_DNA"/>
</dbReference>
<accession>G4TF64</accession>
<feature type="region of interest" description="Disordered" evidence="1">
    <location>
        <begin position="177"/>
        <end position="197"/>
    </location>
</feature>
<dbReference type="Pfam" id="PF08432">
    <property type="entry name" value="Vfa1"/>
    <property type="match status" value="1"/>
</dbReference>
<sequence length="197" mass="21756">MATQPQATPLQNMYYKRPVGTPKPCFICYRETRTVLWNPQDFLHTCDSHLSDTGFATAVSPDPAPSQKVTLSEDELKKIKEEWEDKQRKKKEKEEAAKAEKEKEKESGSSTSWLGWAMGGSNSGTNASGSSSTSPSSSSRTPPAALFSSPNSPPTHQKYVLNRQIFAMRQAEVKKKRNTSQANAIAPKLPIVPRSLS</sequence>
<dbReference type="OMA" id="FYVCPAH"/>
<evidence type="ECO:0000256" key="1">
    <source>
        <dbReference type="SAM" id="MobiDB-lite"/>
    </source>
</evidence>
<dbReference type="eggNOG" id="ENOG502S7NV">
    <property type="taxonomic scope" value="Eukaryota"/>
</dbReference>
<dbReference type="PANTHER" id="PTHR28218:SF1">
    <property type="entry name" value="VPS4-ASSOCIATED PROTEIN 1"/>
    <property type="match status" value="1"/>
</dbReference>
<evidence type="ECO:0008006" key="4">
    <source>
        <dbReference type="Google" id="ProtNLM"/>
    </source>
</evidence>
<dbReference type="GO" id="GO:0005768">
    <property type="term" value="C:endosome"/>
    <property type="evidence" value="ECO:0007669"/>
    <property type="project" value="TreeGrafter"/>
</dbReference>
<dbReference type="AlphaFoldDB" id="G4TF64"/>
<dbReference type="GO" id="GO:0007034">
    <property type="term" value="P:vacuolar transport"/>
    <property type="evidence" value="ECO:0007669"/>
    <property type="project" value="TreeGrafter"/>
</dbReference>
<gene>
    <name evidence="2" type="ORF">PIIN_03904</name>
</gene>
<dbReference type="STRING" id="1109443.G4TF64"/>
<dbReference type="Proteomes" id="UP000007148">
    <property type="component" value="Unassembled WGS sequence"/>
</dbReference>
<proteinExistence type="predicted"/>
<name>G4TF64_SERID</name>
<dbReference type="PANTHER" id="PTHR28218">
    <property type="entry name" value="VPS4-ASSOCIATED PROTEIN 1"/>
    <property type="match status" value="1"/>
</dbReference>
<dbReference type="InterPro" id="IPR013640">
    <property type="entry name" value="Vfa1"/>
</dbReference>
<comment type="caution">
    <text evidence="2">The sequence shown here is derived from an EMBL/GenBank/DDBJ whole genome shotgun (WGS) entry which is preliminary data.</text>
</comment>
<organism evidence="2 3">
    <name type="scientific">Serendipita indica (strain DSM 11827)</name>
    <name type="common">Root endophyte fungus</name>
    <name type="synonym">Piriformospora indica</name>
    <dbReference type="NCBI Taxonomy" id="1109443"/>
    <lineage>
        <taxon>Eukaryota</taxon>
        <taxon>Fungi</taxon>
        <taxon>Dikarya</taxon>
        <taxon>Basidiomycota</taxon>
        <taxon>Agaricomycotina</taxon>
        <taxon>Agaricomycetes</taxon>
        <taxon>Sebacinales</taxon>
        <taxon>Serendipitaceae</taxon>
        <taxon>Serendipita</taxon>
    </lineage>
</organism>
<dbReference type="HOGENOM" id="CLU_088285_0_0_1"/>
<dbReference type="OrthoDB" id="2158714at2759"/>
<keyword evidence="3" id="KW-1185">Reference proteome</keyword>
<dbReference type="InParanoid" id="G4TF64"/>
<protein>
    <recommendedName>
        <fullName evidence="4">VPS4-associated protein 1</fullName>
    </recommendedName>
</protein>
<feature type="compositionally biased region" description="Low complexity" evidence="1">
    <location>
        <begin position="123"/>
        <end position="145"/>
    </location>
</feature>
<feature type="compositionally biased region" description="Basic and acidic residues" evidence="1">
    <location>
        <begin position="82"/>
        <end position="107"/>
    </location>
</feature>
<reference evidence="2 3" key="1">
    <citation type="journal article" date="2011" name="PLoS Pathog.">
        <title>Endophytic Life Strategies Decoded by Genome and Transcriptome Analyses of the Mutualistic Root Symbiont Piriformospora indica.</title>
        <authorList>
            <person name="Zuccaro A."/>
            <person name="Lahrmann U."/>
            <person name="Guldener U."/>
            <person name="Langen G."/>
            <person name="Pfiffi S."/>
            <person name="Biedenkopf D."/>
            <person name="Wong P."/>
            <person name="Samans B."/>
            <person name="Grimm C."/>
            <person name="Basiewicz M."/>
            <person name="Murat C."/>
            <person name="Martin F."/>
            <person name="Kogel K.H."/>
        </authorList>
    </citation>
    <scope>NUCLEOTIDE SEQUENCE [LARGE SCALE GENOMIC DNA]</scope>
    <source>
        <strain evidence="2 3">DSM 11827</strain>
    </source>
</reference>
<evidence type="ECO:0000313" key="2">
    <source>
        <dbReference type="EMBL" id="CCA69964.1"/>
    </source>
</evidence>
<feature type="region of interest" description="Disordered" evidence="1">
    <location>
        <begin position="82"/>
        <end position="159"/>
    </location>
</feature>
<evidence type="ECO:0000313" key="3">
    <source>
        <dbReference type="Proteomes" id="UP000007148"/>
    </source>
</evidence>